<keyword evidence="1" id="KW-0472">Membrane</keyword>
<keyword evidence="2" id="KW-0732">Signal</keyword>
<feature type="signal peptide" evidence="2">
    <location>
        <begin position="1"/>
        <end position="24"/>
    </location>
</feature>
<proteinExistence type="predicted"/>
<name>A0ABQ9NG87_9PEZI</name>
<keyword evidence="4" id="KW-1185">Reference proteome</keyword>
<comment type="caution">
    <text evidence="3">The sequence shown here is derived from an EMBL/GenBank/DDBJ whole genome shotgun (WGS) entry which is preliminary data.</text>
</comment>
<reference evidence="3" key="1">
    <citation type="submission" date="2022-10" db="EMBL/GenBank/DDBJ databases">
        <title>Culturing micro-colonial fungi from biological soil crusts in the Mojave desert and describing Neophaeococcomyces mojavensis, and introducing the new genera and species Taxawa tesnikishii.</title>
        <authorList>
            <person name="Kurbessoian T."/>
            <person name="Stajich J.E."/>
        </authorList>
    </citation>
    <scope>NUCLEOTIDE SEQUENCE</scope>
    <source>
        <strain evidence="3">TK_1</strain>
    </source>
</reference>
<evidence type="ECO:0000256" key="1">
    <source>
        <dbReference type="SAM" id="Phobius"/>
    </source>
</evidence>
<evidence type="ECO:0000313" key="3">
    <source>
        <dbReference type="EMBL" id="KAJ9656843.1"/>
    </source>
</evidence>
<organism evidence="3 4">
    <name type="scientific">Coniosporium apollinis</name>
    <dbReference type="NCBI Taxonomy" id="61459"/>
    <lineage>
        <taxon>Eukaryota</taxon>
        <taxon>Fungi</taxon>
        <taxon>Dikarya</taxon>
        <taxon>Ascomycota</taxon>
        <taxon>Pezizomycotina</taxon>
        <taxon>Dothideomycetes</taxon>
        <taxon>Dothideomycetes incertae sedis</taxon>
        <taxon>Coniosporium</taxon>
    </lineage>
</organism>
<dbReference type="EMBL" id="JAPDRL010000115">
    <property type="protein sequence ID" value="KAJ9656843.1"/>
    <property type="molecule type" value="Genomic_DNA"/>
</dbReference>
<feature type="transmembrane region" description="Helical" evidence="1">
    <location>
        <begin position="521"/>
        <end position="545"/>
    </location>
</feature>
<feature type="chain" id="PRO_5047009869" evidence="2">
    <location>
        <begin position="25"/>
        <end position="559"/>
    </location>
</feature>
<evidence type="ECO:0000313" key="4">
    <source>
        <dbReference type="Proteomes" id="UP001172684"/>
    </source>
</evidence>
<feature type="transmembrane region" description="Helical" evidence="1">
    <location>
        <begin position="287"/>
        <end position="309"/>
    </location>
</feature>
<keyword evidence="1" id="KW-1133">Transmembrane helix</keyword>
<protein>
    <submittedName>
        <fullName evidence="3">Uncharacterized protein</fullName>
    </submittedName>
</protein>
<evidence type="ECO:0000256" key="2">
    <source>
        <dbReference type="SAM" id="SignalP"/>
    </source>
</evidence>
<feature type="transmembrane region" description="Helical" evidence="1">
    <location>
        <begin position="487"/>
        <end position="509"/>
    </location>
</feature>
<accession>A0ABQ9NG87</accession>
<sequence length="559" mass="59920">MFTLFSSLPSRLLFHSILIIFVSAAALKNITISVPEGTTDHGDPNLLCTPTSWTGIVSFYLGNYLAHAATVKSPPGGRTAGMIADVVGSLLFPPFMAFRGVQAITSMAIWPIFGKSDLRTATRAGALCMIVRTTSWKPEAGDVVSDAMQKSTVYGNATSAAAEDDQAALLAAENIPMRAMSDNESTSGKCNVFVYDAPWTFAAGSVLAATGRHIHASCKLPEDLPDGYGIAVVPRDATVMPQDGEEDANLISNNYSLVKAFVALGQTVFAIATLYRAKGNQLTQFGYAAFGLTVAPYAVMSILNLLGSICSPEYPAMYLVESSVMREARRHGLRIHGTVGVLQEYPVAFQENQPESWRRLPSSLTFEDGPDGGLVAHAGSDHTFTVLKPNADDEKDLTTPVSAILIPSCPPLVAKSKQFIKNAEWQIKGKWTVNTVDSAGNENKSGKYGYSTLEYSMTILFSIIPLAIVGAISRFDPGASTTAQRAWTMTWLVYGVFVGLIYELVVSGATDNIDEKEYDPIITLVVTLGFALLFSAPAIGGLVVVGQMLMAYGDCIRID</sequence>
<feature type="transmembrane region" description="Helical" evidence="1">
    <location>
        <begin position="455"/>
        <end position="475"/>
    </location>
</feature>
<gene>
    <name evidence="3" type="ORF">H2201_008405</name>
</gene>
<feature type="transmembrane region" description="Helical" evidence="1">
    <location>
        <begin position="257"/>
        <end position="275"/>
    </location>
</feature>
<dbReference type="Proteomes" id="UP001172684">
    <property type="component" value="Unassembled WGS sequence"/>
</dbReference>
<keyword evidence="1" id="KW-0812">Transmembrane</keyword>